<proteinExistence type="predicted"/>
<gene>
    <name evidence="1" type="ORF">NPIL_359831</name>
</gene>
<dbReference type="AlphaFoldDB" id="A0A8X6U7J1"/>
<dbReference type="OrthoDB" id="6437422at2759"/>
<name>A0A8X6U7J1_NEPPI</name>
<protein>
    <submittedName>
        <fullName evidence="1">Uncharacterized protein</fullName>
    </submittedName>
</protein>
<evidence type="ECO:0000313" key="1">
    <source>
        <dbReference type="EMBL" id="GFU00240.1"/>
    </source>
</evidence>
<dbReference type="EMBL" id="BMAW01076163">
    <property type="protein sequence ID" value="GFU00240.1"/>
    <property type="molecule type" value="Genomic_DNA"/>
</dbReference>
<accession>A0A8X6U7J1</accession>
<keyword evidence="2" id="KW-1185">Reference proteome</keyword>
<comment type="caution">
    <text evidence="1">The sequence shown here is derived from an EMBL/GenBank/DDBJ whole genome shotgun (WGS) entry which is preliminary data.</text>
</comment>
<dbReference type="Proteomes" id="UP000887013">
    <property type="component" value="Unassembled WGS sequence"/>
</dbReference>
<sequence>MVLSDPKIFGQNEMGDSPLNHFCYGNQKFNPEEIKSIMLYTWLPSMTLCMSMLSNGTMGPETKRIERSVSPAKSRIPYSRYLNAAMILIQAALPKGEAPFILLSKGCPLLIKRAREQSKLQSTKLYNLH</sequence>
<evidence type="ECO:0000313" key="2">
    <source>
        <dbReference type="Proteomes" id="UP000887013"/>
    </source>
</evidence>
<reference evidence="1" key="1">
    <citation type="submission" date="2020-08" db="EMBL/GenBank/DDBJ databases">
        <title>Multicomponent nature underlies the extraordinary mechanical properties of spider dragline silk.</title>
        <authorList>
            <person name="Kono N."/>
            <person name="Nakamura H."/>
            <person name="Mori M."/>
            <person name="Yoshida Y."/>
            <person name="Ohtoshi R."/>
            <person name="Malay A.D."/>
            <person name="Moran D.A.P."/>
            <person name="Tomita M."/>
            <person name="Numata K."/>
            <person name="Arakawa K."/>
        </authorList>
    </citation>
    <scope>NUCLEOTIDE SEQUENCE</scope>
</reference>
<organism evidence="1 2">
    <name type="scientific">Nephila pilipes</name>
    <name type="common">Giant wood spider</name>
    <name type="synonym">Nephila maculata</name>
    <dbReference type="NCBI Taxonomy" id="299642"/>
    <lineage>
        <taxon>Eukaryota</taxon>
        <taxon>Metazoa</taxon>
        <taxon>Ecdysozoa</taxon>
        <taxon>Arthropoda</taxon>
        <taxon>Chelicerata</taxon>
        <taxon>Arachnida</taxon>
        <taxon>Araneae</taxon>
        <taxon>Araneomorphae</taxon>
        <taxon>Entelegynae</taxon>
        <taxon>Araneoidea</taxon>
        <taxon>Nephilidae</taxon>
        <taxon>Nephila</taxon>
    </lineage>
</organism>